<evidence type="ECO:0000313" key="2">
    <source>
        <dbReference type="EMBL" id="KAK7614955.1"/>
    </source>
</evidence>
<dbReference type="EMBL" id="JBBPBF010000002">
    <property type="protein sequence ID" value="KAK7614955.1"/>
    <property type="molecule type" value="Genomic_DNA"/>
</dbReference>
<dbReference type="Proteomes" id="UP001367316">
    <property type="component" value="Unassembled WGS sequence"/>
</dbReference>
<protein>
    <submittedName>
        <fullName evidence="2">Uncharacterized protein</fullName>
    </submittedName>
</protein>
<feature type="transmembrane region" description="Helical" evidence="1">
    <location>
        <begin position="63"/>
        <end position="85"/>
    </location>
</feature>
<keyword evidence="1" id="KW-0472">Membrane</keyword>
<proteinExistence type="predicted"/>
<keyword evidence="1" id="KW-0812">Transmembrane</keyword>
<comment type="caution">
    <text evidence="2">The sequence shown here is derived from an EMBL/GenBank/DDBJ whole genome shotgun (WGS) entry which is preliminary data.</text>
</comment>
<keyword evidence="1" id="KW-1133">Transmembrane helix</keyword>
<keyword evidence="3" id="KW-1185">Reference proteome</keyword>
<sequence length="144" mass="15974">MSFSTVIVDAVAASQEWTINVLATSREVITNTLDFFPAVILNTATVLIVAWSFACWIELDYQVKVVCTVFAFAQVALYSICRLLSFASQSAFGWALVMTALTVVFLVTIIMIAEFLRKHGQLFNFLSGHSPKPVLDFLSRGSPW</sequence>
<organism evidence="2 3">
    <name type="scientific">Phyllosticta paracitricarpa</name>
    <dbReference type="NCBI Taxonomy" id="2016321"/>
    <lineage>
        <taxon>Eukaryota</taxon>
        <taxon>Fungi</taxon>
        <taxon>Dikarya</taxon>
        <taxon>Ascomycota</taxon>
        <taxon>Pezizomycotina</taxon>
        <taxon>Dothideomycetes</taxon>
        <taxon>Dothideomycetes incertae sedis</taxon>
        <taxon>Botryosphaeriales</taxon>
        <taxon>Phyllostictaceae</taxon>
        <taxon>Phyllosticta</taxon>
    </lineage>
</organism>
<name>A0ABR1NIH1_9PEZI</name>
<feature type="transmembrane region" description="Helical" evidence="1">
    <location>
        <begin position="91"/>
        <end position="116"/>
    </location>
</feature>
<feature type="transmembrane region" description="Helical" evidence="1">
    <location>
        <begin position="35"/>
        <end position="56"/>
    </location>
</feature>
<reference evidence="2 3" key="1">
    <citation type="submission" date="2024-04" db="EMBL/GenBank/DDBJ databases">
        <title>Phyllosticta paracitricarpa is synonymous to the EU quarantine fungus P. citricarpa based on phylogenomic analyses.</title>
        <authorList>
            <consortium name="Lawrence Berkeley National Laboratory"/>
            <person name="Van ingen-buijs V.A."/>
            <person name="Van westerhoven A.C."/>
            <person name="Haridas S."/>
            <person name="Skiadas P."/>
            <person name="Martin F."/>
            <person name="Groenewald J.Z."/>
            <person name="Crous P.W."/>
            <person name="Seidl M.F."/>
        </authorList>
    </citation>
    <scope>NUCLEOTIDE SEQUENCE [LARGE SCALE GENOMIC DNA]</scope>
    <source>
        <strain evidence="2 3">CBS 141358</strain>
    </source>
</reference>
<evidence type="ECO:0000256" key="1">
    <source>
        <dbReference type="SAM" id="Phobius"/>
    </source>
</evidence>
<evidence type="ECO:0000313" key="3">
    <source>
        <dbReference type="Proteomes" id="UP001367316"/>
    </source>
</evidence>
<gene>
    <name evidence="2" type="ORF">JOL62DRAFT_621951</name>
</gene>
<accession>A0ABR1NIH1</accession>